<proteinExistence type="predicted"/>
<accession>Q699P6</accession>
<gene>
    <name evidence="2" type="primary">ascH</name>
</gene>
<name>Q699P6_AERHY</name>
<evidence type="ECO:0000256" key="1">
    <source>
        <dbReference type="SAM" id="MobiDB-lite"/>
    </source>
</evidence>
<evidence type="ECO:0000313" key="2">
    <source>
        <dbReference type="EMBL" id="AAS91833.1"/>
    </source>
</evidence>
<feature type="region of interest" description="Disordered" evidence="1">
    <location>
        <begin position="1"/>
        <end position="24"/>
    </location>
</feature>
<reference evidence="2" key="1">
    <citation type="journal article" date="2004" name="Appl. Environ. Microbiol.">
        <title>Complete type III secretion system of a mesophilic Aeromonas hydrophila strain.</title>
        <authorList>
            <person name="Vilches S."/>
            <person name="Urgell C."/>
            <person name="Merino S."/>
            <person name="Chacon M.R."/>
            <person name="Soler L."/>
            <person name="Castro-Escarpulli G."/>
            <person name="Figueras M.J."/>
            <person name="Tomas J.M."/>
        </authorList>
    </citation>
    <scope>NUCLEOTIDE SEQUENCE</scope>
    <source>
        <strain evidence="2">AH3</strain>
    </source>
</reference>
<dbReference type="SUPFAM" id="SSF140591">
    <property type="entry name" value="Type III secretion system domain"/>
    <property type="match status" value="1"/>
</dbReference>
<protein>
    <submittedName>
        <fullName evidence="2">AscH</fullName>
    </submittedName>
</protein>
<dbReference type="Pfam" id="PF09025">
    <property type="entry name" value="T3SS_needle_reg"/>
    <property type="match status" value="1"/>
</dbReference>
<dbReference type="Gene3D" id="1.10.10.1000">
    <property type="entry name" value="Type III secretion system virulence factor YopR, core domain"/>
    <property type="match status" value="1"/>
</dbReference>
<dbReference type="NCBIfam" id="TIGR02509">
    <property type="entry name" value="type_III_yopR"/>
    <property type="match status" value="1"/>
</dbReference>
<dbReference type="GO" id="GO:0030257">
    <property type="term" value="C:type III protein secretion system complex"/>
    <property type="evidence" value="ECO:0007669"/>
    <property type="project" value="InterPro"/>
</dbReference>
<dbReference type="GO" id="GO:0030254">
    <property type="term" value="P:protein secretion by the type III secretion system"/>
    <property type="evidence" value="ECO:0007669"/>
    <property type="project" value="InterPro"/>
</dbReference>
<organism evidence="2">
    <name type="scientific">Aeromonas hydrophila</name>
    <dbReference type="NCBI Taxonomy" id="644"/>
    <lineage>
        <taxon>Bacteria</taxon>
        <taxon>Pseudomonadati</taxon>
        <taxon>Pseudomonadota</taxon>
        <taxon>Gammaproteobacteria</taxon>
        <taxon>Aeromonadales</taxon>
        <taxon>Aeromonadaceae</taxon>
        <taxon>Aeromonas</taxon>
    </lineage>
</organism>
<dbReference type="InterPro" id="IPR041814">
    <property type="entry name" value="YopR_core"/>
</dbReference>
<dbReference type="AlphaFoldDB" id="Q699P6"/>
<dbReference type="InterPro" id="IPR013349">
    <property type="entry name" value="T3SS_YopR"/>
</dbReference>
<feature type="compositionally biased region" description="Pro residues" evidence="1">
    <location>
        <begin position="10"/>
        <end position="22"/>
    </location>
</feature>
<dbReference type="EMBL" id="AY528667">
    <property type="protein sequence ID" value="AAS91833.1"/>
    <property type="molecule type" value="Genomic_DNA"/>
</dbReference>
<sequence>MRIEGGEPSGQPPTQPLPPPEPIAQRQFDRLLTKAPEPDLFERWQQGVPLDGLLANAAPSARRELLWQVYQQGDKRQAEIGKQLFEPVTNKLTERFGGRQLPVVAAIDQLELRALMREFDPLASRREAVLLDLLSKLKGEQCVVPPGHEFLDALARRELMTLIPQNGMVTNLMRHSHKLDLED</sequence>